<gene>
    <name evidence="8" type="ORF">DLJ74_06200</name>
</gene>
<keyword evidence="3 7" id="KW-0479">Metal-binding</keyword>
<evidence type="ECO:0000256" key="1">
    <source>
        <dbReference type="ARBA" id="ARBA00010617"/>
    </source>
</evidence>
<keyword evidence="2 7" id="KW-0349">Heme</keyword>
<keyword evidence="5 7" id="KW-0408">Iron</keyword>
<dbReference type="GO" id="GO:0004497">
    <property type="term" value="F:monooxygenase activity"/>
    <property type="evidence" value="ECO:0007669"/>
    <property type="project" value="UniProtKB-KW"/>
</dbReference>
<dbReference type="PROSITE" id="PS00086">
    <property type="entry name" value="CYTOCHROME_P450"/>
    <property type="match status" value="1"/>
</dbReference>
<dbReference type="RefSeq" id="WP_109983777.1">
    <property type="nucleotide sequence ID" value="NZ_QGTD01000005.1"/>
</dbReference>
<dbReference type="GO" id="GO:0020037">
    <property type="term" value="F:heme binding"/>
    <property type="evidence" value="ECO:0007669"/>
    <property type="project" value="InterPro"/>
</dbReference>
<dbReference type="PANTHER" id="PTHR46696">
    <property type="entry name" value="P450, PUTATIVE (EUROFUNG)-RELATED"/>
    <property type="match status" value="1"/>
</dbReference>
<sequence length="410" mass="47042">MAVEVISLKEITKFQSRAEEFFPIKWYQEMLENSPVYYDEATNTWHVFKHKDVLEVLTNYEYFSSVGTRTTIPVGADNKEGSLPEKTNINFVDPPDHRKRRSLLSAAFTPRSLKNWEPQIQQITDELVDQMKTKSTVDLVNDLAAPLPSIVITDLFGIPIHDRMQFKEWVDILFQPIDTTKKAESEWKKQEAAKAYYQYLYPIVVSKRENLADDIISDLIRAEVDGERFTDDEIIRTTMLLLGAGVETTSHLLANTFYSILYDDTSVYQELRENLDLVPKAVEEMLRYRFHSSKRDRTVKKDNHLLGHDLKKGDVVVAWMSAANLDGDVFENPFTLDIHRPNNVKHLTFGKGPHFCLGAPLARLEAKIALTTFLQAFSRIEAIPTFDLEKNLTDSATGQSLLYLPARIYS</sequence>
<comment type="caution">
    <text evidence="8">The sequence shown here is derived from an EMBL/GenBank/DDBJ whole genome shotgun (WGS) entry which is preliminary data.</text>
</comment>
<evidence type="ECO:0000256" key="5">
    <source>
        <dbReference type="ARBA" id="ARBA00023004"/>
    </source>
</evidence>
<evidence type="ECO:0000256" key="2">
    <source>
        <dbReference type="ARBA" id="ARBA00022617"/>
    </source>
</evidence>
<dbReference type="InterPro" id="IPR002397">
    <property type="entry name" value="Cyt_P450_B"/>
</dbReference>
<proteinExistence type="inferred from homology"/>
<dbReference type="SUPFAM" id="SSF48264">
    <property type="entry name" value="Cytochrome P450"/>
    <property type="match status" value="1"/>
</dbReference>
<comment type="similarity">
    <text evidence="1 7">Belongs to the cytochrome P450 family.</text>
</comment>
<keyword evidence="6 7" id="KW-0503">Monooxygenase</keyword>
<keyword evidence="9" id="KW-1185">Reference proteome</keyword>
<dbReference type="OrthoDB" id="9801155at2"/>
<reference evidence="8 9" key="1">
    <citation type="submission" date="2018-05" db="EMBL/GenBank/DDBJ databases">
        <title>Genomic analysis of Gracilibacillus dipsosauri DD1 reveals novel features of a salt-tolerant amylase.</title>
        <authorList>
            <person name="Deutch C.E."/>
            <person name="Yang S."/>
        </authorList>
    </citation>
    <scope>NUCLEOTIDE SEQUENCE [LARGE SCALE GENOMIC DNA]</scope>
    <source>
        <strain evidence="8 9">DD1</strain>
    </source>
</reference>
<organism evidence="8 9">
    <name type="scientific">Gracilibacillus dipsosauri</name>
    <dbReference type="NCBI Taxonomy" id="178340"/>
    <lineage>
        <taxon>Bacteria</taxon>
        <taxon>Bacillati</taxon>
        <taxon>Bacillota</taxon>
        <taxon>Bacilli</taxon>
        <taxon>Bacillales</taxon>
        <taxon>Bacillaceae</taxon>
        <taxon>Gracilibacillus</taxon>
    </lineage>
</organism>
<evidence type="ECO:0000256" key="3">
    <source>
        <dbReference type="ARBA" id="ARBA00022723"/>
    </source>
</evidence>
<name>A0A317L3T2_9BACI</name>
<keyword evidence="4 7" id="KW-0560">Oxidoreductase</keyword>
<evidence type="ECO:0000256" key="6">
    <source>
        <dbReference type="ARBA" id="ARBA00023033"/>
    </source>
</evidence>
<dbReference type="Pfam" id="PF00067">
    <property type="entry name" value="p450"/>
    <property type="match status" value="1"/>
</dbReference>
<dbReference type="PRINTS" id="PR00385">
    <property type="entry name" value="P450"/>
</dbReference>
<dbReference type="GO" id="GO:0016705">
    <property type="term" value="F:oxidoreductase activity, acting on paired donors, with incorporation or reduction of molecular oxygen"/>
    <property type="evidence" value="ECO:0007669"/>
    <property type="project" value="InterPro"/>
</dbReference>
<protein>
    <submittedName>
        <fullName evidence="8">Cytochrome P450</fullName>
    </submittedName>
</protein>
<accession>A0A317L3T2</accession>
<dbReference type="Gene3D" id="1.10.630.10">
    <property type="entry name" value="Cytochrome P450"/>
    <property type="match status" value="1"/>
</dbReference>
<dbReference type="GO" id="GO:0005506">
    <property type="term" value="F:iron ion binding"/>
    <property type="evidence" value="ECO:0007669"/>
    <property type="project" value="InterPro"/>
</dbReference>
<evidence type="ECO:0000256" key="4">
    <source>
        <dbReference type="ARBA" id="ARBA00023002"/>
    </source>
</evidence>
<dbReference type="FunFam" id="1.10.630.10:FF:000018">
    <property type="entry name" value="Cytochrome P450 monooxygenase"/>
    <property type="match status" value="1"/>
</dbReference>
<dbReference type="EMBL" id="QGTD01000005">
    <property type="protein sequence ID" value="PWU69558.1"/>
    <property type="molecule type" value="Genomic_DNA"/>
</dbReference>
<dbReference type="PRINTS" id="PR00359">
    <property type="entry name" value="BP450"/>
</dbReference>
<evidence type="ECO:0000313" key="8">
    <source>
        <dbReference type="EMBL" id="PWU69558.1"/>
    </source>
</evidence>
<dbReference type="InterPro" id="IPR017972">
    <property type="entry name" value="Cyt_P450_CS"/>
</dbReference>
<dbReference type="Proteomes" id="UP000245624">
    <property type="component" value="Unassembled WGS sequence"/>
</dbReference>
<dbReference type="CDD" id="cd11032">
    <property type="entry name" value="P450_EryK-like"/>
    <property type="match status" value="1"/>
</dbReference>
<dbReference type="InterPro" id="IPR036396">
    <property type="entry name" value="Cyt_P450_sf"/>
</dbReference>
<dbReference type="AlphaFoldDB" id="A0A317L3T2"/>
<dbReference type="InterPro" id="IPR001128">
    <property type="entry name" value="Cyt_P450"/>
</dbReference>
<dbReference type="PANTHER" id="PTHR46696:SF1">
    <property type="entry name" value="CYTOCHROME P450 YJIB-RELATED"/>
    <property type="match status" value="1"/>
</dbReference>
<evidence type="ECO:0000256" key="7">
    <source>
        <dbReference type="RuleBase" id="RU000461"/>
    </source>
</evidence>
<evidence type="ECO:0000313" key="9">
    <source>
        <dbReference type="Proteomes" id="UP000245624"/>
    </source>
</evidence>